<name>A0A816SJ41_BRANA</name>
<gene>
    <name evidence="2" type="ORF">DARMORV10_A06P24250.1</name>
</gene>
<organism evidence="2">
    <name type="scientific">Brassica napus</name>
    <name type="common">Rape</name>
    <dbReference type="NCBI Taxonomy" id="3708"/>
    <lineage>
        <taxon>Eukaryota</taxon>
        <taxon>Viridiplantae</taxon>
        <taxon>Streptophyta</taxon>
        <taxon>Embryophyta</taxon>
        <taxon>Tracheophyta</taxon>
        <taxon>Spermatophyta</taxon>
        <taxon>Magnoliopsida</taxon>
        <taxon>eudicotyledons</taxon>
        <taxon>Gunneridae</taxon>
        <taxon>Pentapetalae</taxon>
        <taxon>rosids</taxon>
        <taxon>malvids</taxon>
        <taxon>Brassicales</taxon>
        <taxon>Brassicaceae</taxon>
        <taxon>Brassiceae</taxon>
        <taxon>Brassica</taxon>
    </lineage>
</organism>
<sequence>MCRPSKTPHLTMSSARNDPPKRVLALKGGCYPSDSRNGFPSSVPVMSWLLGKIPKEPFPVRPPADTRWSALAKLAAQAARQQSTGAAGNEPDTTRRAVLFQPLDPTSG</sequence>
<dbReference type="AlphaFoldDB" id="A0A816SJ41"/>
<proteinExistence type="predicted"/>
<protein>
    <submittedName>
        <fullName evidence="2">(rape) hypothetical protein</fullName>
    </submittedName>
</protein>
<evidence type="ECO:0000256" key="1">
    <source>
        <dbReference type="SAM" id="MobiDB-lite"/>
    </source>
</evidence>
<feature type="region of interest" description="Disordered" evidence="1">
    <location>
        <begin position="79"/>
        <end position="108"/>
    </location>
</feature>
<feature type="region of interest" description="Disordered" evidence="1">
    <location>
        <begin position="1"/>
        <end position="22"/>
    </location>
</feature>
<dbReference type="Proteomes" id="UP001295469">
    <property type="component" value="Chromosome A06"/>
</dbReference>
<evidence type="ECO:0000313" key="2">
    <source>
        <dbReference type="EMBL" id="CAF2086353.1"/>
    </source>
</evidence>
<accession>A0A816SJ41</accession>
<reference evidence="2" key="1">
    <citation type="submission" date="2021-01" db="EMBL/GenBank/DDBJ databases">
        <authorList>
            <consortium name="Genoscope - CEA"/>
            <person name="William W."/>
        </authorList>
    </citation>
    <scope>NUCLEOTIDE SEQUENCE</scope>
</reference>
<dbReference type="EMBL" id="HG994360">
    <property type="protein sequence ID" value="CAF2086353.1"/>
    <property type="molecule type" value="Genomic_DNA"/>
</dbReference>